<dbReference type="SUPFAM" id="SSF47413">
    <property type="entry name" value="lambda repressor-like DNA-binding domains"/>
    <property type="match status" value="1"/>
</dbReference>
<reference evidence="3 4" key="1">
    <citation type="submission" date="2018-11" db="EMBL/GenBank/DDBJ databases">
        <title>Whole genome sequence of Streptomyces chrestomyceticus NBRC 13444(T).</title>
        <authorList>
            <person name="Komaki H."/>
            <person name="Tamura T."/>
        </authorList>
    </citation>
    <scope>NUCLEOTIDE SEQUENCE [LARGE SCALE GENOMIC DNA]</scope>
    <source>
        <strain evidence="3 4">NBRC 13444</strain>
    </source>
</reference>
<dbReference type="InterPro" id="IPR052345">
    <property type="entry name" value="Rad_response_metalloprotease"/>
</dbReference>
<evidence type="ECO:0000313" key="3">
    <source>
        <dbReference type="EMBL" id="GCD36198.1"/>
    </source>
</evidence>
<dbReference type="InterPro" id="IPR010359">
    <property type="entry name" value="IrrE_HExxH"/>
</dbReference>
<dbReference type="Gene3D" id="1.10.10.2910">
    <property type="match status" value="1"/>
</dbReference>
<dbReference type="InterPro" id="IPR010982">
    <property type="entry name" value="Lambda_DNA-bd_dom_sf"/>
</dbReference>
<dbReference type="Pfam" id="PF01381">
    <property type="entry name" value="HTH_3"/>
    <property type="match status" value="1"/>
</dbReference>
<gene>
    <name evidence="3" type="ORF">OEIGOIKO_03955</name>
</gene>
<dbReference type="PROSITE" id="PS50943">
    <property type="entry name" value="HTH_CROC1"/>
    <property type="match status" value="1"/>
</dbReference>
<dbReference type="PANTHER" id="PTHR43236">
    <property type="entry name" value="ANTITOXIN HIGA1"/>
    <property type="match status" value="1"/>
</dbReference>
<dbReference type="PANTHER" id="PTHR43236:SF1">
    <property type="entry name" value="BLL7220 PROTEIN"/>
    <property type="match status" value="1"/>
</dbReference>
<dbReference type="AlphaFoldDB" id="A0A7U9KX21"/>
<dbReference type="Gene3D" id="1.10.260.40">
    <property type="entry name" value="lambda repressor-like DNA-binding domains"/>
    <property type="match status" value="1"/>
</dbReference>
<dbReference type="Proteomes" id="UP000287830">
    <property type="component" value="Unassembled WGS sequence"/>
</dbReference>
<dbReference type="GO" id="GO:0003677">
    <property type="term" value="F:DNA binding"/>
    <property type="evidence" value="ECO:0007669"/>
    <property type="project" value="UniProtKB-KW"/>
</dbReference>
<keyword evidence="3" id="KW-0238">DNA-binding</keyword>
<dbReference type="CDD" id="cd00093">
    <property type="entry name" value="HTH_XRE"/>
    <property type="match status" value="1"/>
</dbReference>
<feature type="domain" description="HTH cro/C1-type" evidence="2">
    <location>
        <begin position="21"/>
        <end position="73"/>
    </location>
</feature>
<name>A0A7U9KX21_9ACTN</name>
<evidence type="ECO:0000259" key="2">
    <source>
        <dbReference type="PROSITE" id="PS50943"/>
    </source>
</evidence>
<protein>
    <submittedName>
        <fullName evidence="3">DNA-binding protein</fullName>
    </submittedName>
</protein>
<evidence type="ECO:0000313" key="4">
    <source>
        <dbReference type="Proteomes" id="UP000287830"/>
    </source>
</evidence>
<dbReference type="EMBL" id="BHZC01000001">
    <property type="protein sequence ID" value="GCD36198.1"/>
    <property type="molecule type" value="Genomic_DNA"/>
</dbReference>
<proteinExistence type="inferred from homology"/>
<sequence>MTTENRWSLGLTDHSFNHTRLTLARERRGLTKQALAERCGVSRRTVSAWEAGEVDCPPVDQLSSILRLPQAFFTSDDPPQVEEEWISFRALSSMTARQVRRILSVSSLGVELSNWIDKRYGTPGVDLPDFSEAADLPPASTAEQLRSIWGLHQKPVKNLLPLLERKGIRVYSLPAPDREIDSFTFSHEGRPFIFLNLSKTAERMRFDLAHELGHIILHKETQKNRSRQVEQEAHDFASSFLMPADGLYAQIIGKLRLEDVFTLKNYWQVSALAMVERLYSLEFISEWVRRRWIIELTQRGYRTAEPDGIHPETSKFFTDVFRLAREDGWTSRKLADDLNESEEDLDSLVFGLAISSVRGGGQGGLLGMVT</sequence>
<comment type="similarity">
    <text evidence="1">Belongs to the short-chain fatty acyl-CoA assimilation regulator (ScfR) family.</text>
</comment>
<organism evidence="3 4">
    <name type="scientific">Streptomyces chrestomyceticus JCM 4735</name>
    <dbReference type="NCBI Taxonomy" id="1306181"/>
    <lineage>
        <taxon>Bacteria</taxon>
        <taxon>Bacillati</taxon>
        <taxon>Actinomycetota</taxon>
        <taxon>Actinomycetes</taxon>
        <taxon>Kitasatosporales</taxon>
        <taxon>Streptomycetaceae</taxon>
        <taxon>Streptomyces</taxon>
    </lineage>
</organism>
<dbReference type="InterPro" id="IPR001387">
    <property type="entry name" value="Cro/C1-type_HTH"/>
</dbReference>
<accession>A0A7U9KX21</accession>
<dbReference type="Pfam" id="PF06114">
    <property type="entry name" value="Peptidase_M78"/>
    <property type="match status" value="1"/>
</dbReference>
<evidence type="ECO:0000256" key="1">
    <source>
        <dbReference type="ARBA" id="ARBA00007227"/>
    </source>
</evidence>
<dbReference type="SMART" id="SM00530">
    <property type="entry name" value="HTH_XRE"/>
    <property type="match status" value="1"/>
</dbReference>
<comment type="caution">
    <text evidence="3">The sequence shown here is derived from an EMBL/GenBank/DDBJ whole genome shotgun (WGS) entry which is preliminary data.</text>
</comment>